<feature type="transmembrane region" description="Helical" evidence="9">
    <location>
        <begin position="349"/>
        <end position="368"/>
    </location>
</feature>
<dbReference type="PROSITE" id="PS50893">
    <property type="entry name" value="ABC_TRANSPORTER_2"/>
    <property type="match status" value="2"/>
</dbReference>
<comment type="subcellular location">
    <subcellularLocation>
        <location evidence="1">Membrane</location>
        <topology evidence="1">Multi-pass membrane protein</topology>
    </subcellularLocation>
</comment>
<comment type="caution">
    <text evidence="12">The sequence shown here is derived from an EMBL/GenBank/DDBJ whole genome shotgun (WGS) entry which is preliminary data.</text>
</comment>
<dbReference type="InterPro" id="IPR011527">
    <property type="entry name" value="ABC1_TM_dom"/>
</dbReference>
<feature type="transmembrane region" description="Helical" evidence="9">
    <location>
        <begin position="65"/>
        <end position="88"/>
    </location>
</feature>
<reference evidence="12" key="1">
    <citation type="journal article" date="2023" name="Mol. Phylogenet. Evol.">
        <title>Genome-scale phylogeny and comparative genomics of the fungal order Sordariales.</title>
        <authorList>
            <person name="Hensen N."/>
            <person name="Bonometti L."/>
            <person name="Westerberg I."/>
            <person name="Brannstrom I.O."/>
            <person name="Guillou S."/>
            <person name="Cros-Aarteil S."/>
            <person name="Calhoun S."/>
            <person name="Haridas S."/>
            <person name="Kuo A."/>
            <person name="Mondo S."/>
            <person name="Pangilinan J."/>
            <person name="Riley R."/>
            <person name="LaButti K."/>
            <person name="Andreopoulos B."/>
            <person name="Lipzen A."/>
            <person name="Chen C."/>
            <person name="Yan M."/>
            <person name="Daum C."/>
            <person name="Ng V."/>
            <person name="Clum A."/>
            <person name="Steindorff A."/>
            <person name="Ohm R.A."/>
            <person name="Martin F."/>
            <person name="Silar P."/>
            <person name="Natvig D.O."/>
            <person name="Lalanne C."/>
            <person name="Gautier V."/>
            <person name="Ament-Velasquez S.L."/>
            <person name="Kruys A."/>
            <person name="Hutchinson M.I."/>
            <person name="Powell A.J."/>
            <person name="Barry K."/>
            <person name="Miller A.N."/>
            <person name="Grigoriev I.V."/>
            <person name="Debuchy R."/>
            <person name="Gladieux P."/>
            <person name="Hiltunen Thoren M."/>
            <person name="Johannesson H."/>
        </authorList>
    </citation>
    <scope>NUCLEOTIDE SEQUENCE</scope>
    <source>
        <strain evidence="12">CBS 168.71</strain>
    </source>
</reference>
<dbReference type="PANTHER" id="PTHR24223">
    <property type="entry name" value="ATP-BINDING CASSETTE SUB-FAMILY C"/>
    <property type="match status" value="1"/>
</dbReference>
<feature type="transmembrane region" description="Helical" evidence="9">
    <location>
        <begin position="911"/>
        <end position="941"/>
    </location>
</feature>
<dbReference type="SUPFAM" id="SSF52540">
    <property type="entry name" value="P-loop containing nucleoside triphosphate hydrolases"/>
    <property type="match status" value="2"/>
</dbReference>
<feature type="domain" description="ABC transporter" evidence="10">
    <location>
        <begin position="1077"/>
        <end position="1397"/>
    </location>
</feature>
<evidence type="ECO:0000256" key="5">
    <source>
        <dbReference type="ARBA" id="ARBA00022840"/>
    </source>
</evidence>
<dbReference type="SMART" id="SM00382">
    <property type="entry name" value="AAA"/>
    <property type="match status" value="2"/>
</dbReference>
<dbReference type="PROSITE" id="PS00211">
    <property type="entry name" value="ABC_TRANSPORTER_1"/>
    <property type="match status" value="1"/>
</dbReference>
<dbReference type="EMBL" id="JAUEPN010000009">
    <property type="protein sequence ID" value="KAK3291646.1"/>
    <property type="molecule type" value="Genomic_DNA"/>
</dbReference>
<keyword evidence="12" id="KW-0378">Hydrolase</keyword>
<dbReference type="RefSeq" id="XP_062655160.1">
    <property type="nucleotide sequence ID" value="XM_062800919.1"/>
</dbReference>
<dbReference type="Pfam" id="PF24357">
    <property type="entry name" value="TMD0_ABC"/>
    <property type="match status" value="1"/>
</dbReference>
<feature type="transmembrane region" description="Helical" evidence="9">
    <location>
        <begin position="100"/>
        <end position="119"/>
    </location>
</feature>
<dbReference type="Pfam" id="PF00664">
    <property type="entry name" value="ABC_membrane"/>
    <property type="match status" value="1"/>
</dbReference>
<feature type="transmembrane region" description="Helical" evidence="9">
    <location>
        <begin position="492"/>
        <end position="511"/>
    </location>
</feature>
<dbReference type="InterPro" id="IPR003593">
    <property type="entry name" value="AAA+_ATPase"/>
</dbReference>
<protein>
    <submittedName>
        <fullName evidence="12">P-loop containing nucleoside triphosphate hydrolase protein</fullName>
    </submittedName>
</protein>
<proteinExistence type="predicted"/>
<evidence type="ECO:0000313" key="12">
    <source>
        <dbReference type="EMBL" id="KAK3291646.1"/>
    </source>
</evidence>
<feature type="transmembrane region" description="Helical" evidence="9">
    <location>
        <begin position="239"/>
        <end position="256"/>
    </location>
</feature>
<dbReference type="InterPro" id="IPR003439">
    <property type="entry name" value="ABC_transporter-like_ATP-bd"/>
</dbReference>
<feature type="compositionally biased region" description="Basic and acidic residues" evidence="8">
    <location>
        <begin position="1268"/>
        <end position="1282"/>
    </location>
</feature>
<dbReference type="PROSITE" id="PS50929">
    <property type="entry name" value="ABC_TM1F"/>
    <property type="match status" value="1"/>
</dbReference>
<evidence type="ECO:0000256" key="8">
    <source>
        <dbReference type="SAM" id="MobiDB-lite"/>
    </source>
</evidence>
<dbReference type="CDD" id="cd18579">
    <property type="entry name" value="ABC_6TM_ABCC_D1"/>
    <property type="match status" value="1"/>
</dbReference>
<reference evidence="12" key="2">
    <citation type="submission" date="2023-06" db="EMBL/GenBank/DDBJ databases">
        <authorList>
            <consortium name="Lawrence Berkeley National Laboratory"/>
            <person name="Haridas S."/>
            <person name="Hensen N."/>
            <person name="Bonometti L."/>
            <person name="Westerberg I."/>
            <person name="Brannstrom I.O."/>
            <person name="Guillou S."/>
            <person name="Cros-Aarteil S."/>
            <person name="Calhoun S."/>
            <person name="Kuo A."/>
            <person name="Mondo S."/>
            <person name="Pangilinan J."/>
            <person name="Riley R."/>
            <person name="Labutti K."/>
            <person name="Andreopoulos B."/>
            <person name="Lipzen A."/>
            <person name="Chen C."/>
            <person name="Yanf M."/>
            <person name="Daum C."/>
            <person name="Ng V."/>
            <person name="Clum A."/>
            <person name="Steindorff A."/>
            <person name="Ohm R."/>
            <person name="Martin F."/>
            <person name="Silar P."/>
            <person name="Natvig D."/>
            <person name="Lalanne C."/>
            <person name="Gautier V."/>
            <person name="Ament-Velasquez S.L."/>
            <person name="Kruys A."/>
            <person name="Hutchinson M.I."/>
            <person name="Powell A.J."/>
            <person name="Barry K."/>
            <person name="Miller A.N."/>
            <person name="Grigoriev I.V."/>
            <person name="Debuchy R."/>
            <person name="Gladieux P."/>
            <person name="Thoren M.H."/>
            <person name="Johannesson H."/>
        </authorList>
    </citation>
    <scope>NUCLEOTIDE SEQUENCE</scope>
    <source>
        <strain evidence="12">CBS 168.71</strain>
    </source>
</reference>
<feature type="transmembrane region" description="Helical" evidence="9">
    <location>
        <begin position="982"/>
        <end position="1006"/>
    </location>
</feature>
<feature type="transmembrane region" description="Helical" evidence="9">
    <location>
        <begin position="454"/>
        <end position="480"/>
    </location>
</feature>
<feature type="transmembrane region" description="Helical" evidence="9">
    <location>
        <begin position="869"/>
        <end position="891"/>
    </location>
</feature>
<dbReference type="GeneID" id="87837867"/>
<evidence type="ECO:0000259" key="11">
    <source>
        <dbReference type="PROSITE" id="PS50929"/>
    </source>
</evidence>
<feature type="transmembrane region" description="Helical" evidence="9">
    <location>
        <begin position="277"/>
        <end position="297"/>
    </location>
</feature>
<dbReference type="PANTHER" id="PTHR24223:SF399">
    <property type="entry name" value="ABC TRANSPORTER ATNG"/>
    <property type="match status" value="1"/>
</dbReference>
<dbReference type="Proteomes" id="UP001278766">
    <property type="component" value="Unassembled WGS sequence"/>
</dbReference>
<evidence type="ECO:0000256" key="4">
    <source>
        <dbReference type="ARBA" id="ARBA00022741"/>
    </source>
</evidence>
<feature type="domain" description="ABC transmembrane type-1" evidence="11">
    <location>
        <begin position="243"/>
        <end position="519"/>
    </location>
</feature>
<evidence type="ECO:0000256" key="1">
    <source>
        <dbReference type="ARBA" id="ARBA00004141"/>
    </source>
</evidence>
<dbReference type="InterPro" id="IPR036640">
    <property type="entry name" value="ABC1_TM_sf"/>
</dbReference>
<feature type="region of interest" description="Disordered" evidence="8">
    <location>
        <begin position="1239"/>
        <end position="1295"/>
    </location>
</feature>
<organism evidence="12 13">
    <name type="scientific">Chaetomium fimeti</name>
    <dbReference type="NCBI Taxonomy" id="1854472"/>
    <lineage>
        <taxon>Eukaryota</taxon>
        <taxon>Fungi</taxon>
        <taxon>Dikarya</taxon>
        <taxon>Ascomycota</taxon>
        <taxon>Pezizomycotina</taxon>
        <taxon>Sordariomycetes</taxon>
        <taxon>Sordariomycetidae</taxon>
        <taxon>Sordariales</taxon>
        <taxon>Chaetomiaceae</taxon>
        <taxon>Chaetomium</taxon>
    </lineage>
</organism>
<dbReference type="Gene3D" id="3.40.50.300">
    <property type="entry name" value="P-loop containing nucleotide triphosphate hydrolases"/>
    <property type="match status" value="2"/>
</dbReference>
<evidence type="ECO:0000256" key="7">
    <source>
        <dbReference type="ARBA" id="ARBA00023136"/>
    </source>
</evidence>
<evidence type="ECO:0000256" key="2">
    <source>
        <dbReference type="ARBA" id="ARBA00022448"/>
    </source>
</evidence>
<evidence type="ECO:0000259" key="10">
    <source>
        <dbReference type="PROSITE" id="PS50893"/>
    </source>
</evidence>
<evidence type="ECO:0000256" key="6">
    <source>
        <dbReference type="ARBA" id="ARBA00022989"/>
    </source>
</evidence>
<dbReference type="InterPro" id="IPR050173">
    <property type="entry name" value="ABC_transporter_C-like"/>
</dbReference>
<keyword evidence="13" id="KW-1185">Reference proteome</keyword>
<feature type="compositionally biased region" description="Basic residues" evidence="8">
    <location>
        <begin position="1257"/>
        <end position="1267"/>
    </location>
</feature>
<evidence type="ECO:0000256" key="3">
    <source>
        <dbReference type="ARBA" id="ARBA00022692"/>
    </source>
</evidence>
<feature type="transmembrane region" description="Helical" evidence="9">
    <location>
        <begin position="32"/>
        <end position="53"/>
    </location>
</feature>
<dbReference type="Pfam" id="PF00005">
    <property type="entry name" value="ABC_tran"/>
    <property type="match status" value="2"/>
</dbReference>
<dbReference type="InterPro" id="IPR056227">
    <property type="entry name" value="TMD0_ABC"/>
</dbReference>
<dbReference type="GO" id="GO:0016887">
    <property type="term" value="F:ATP hydrolysis activity"/>
    <property type="evidence" value="ECO:0007669"/>
    <property type="project" value="InterPro"/>
</dbReference>
<name>A0AAE0LN72_9PEZI</name>
<accession>A0AAE0LN72</accession>
<keyword evidence="2" id="KW-0813">Transport</keyword>
<evidence type="ECO:0000256" key="9">
    <source>
        <dbReference type="SAM" id="Phobius"/>
    </source>
</evidence>
<dbReference type="InterPro" id="IPR017871">
    <property type="entry name" value="ABC_transporter-like_CS"/>
</dbReference>
<keyword evidence="7 9" id="KW-0472">Membrane</keyword>
<evidence type="ECO:0000313" key="13">
    <source>
        <dbReference type="Proteomes" id="UP001278766"/>
    </source>
</evidence>
<dbReference type="InterPro" id="IPR027417">
    <property type="entry name" value="P-loop_NTPase"/>
</dbReference>
<feature type="transmembrane region" description="Helical" evidence="9">
    <location>
        <begin position="131"/>
        <end position="152"/>
    </location>
</feature>
<dbReference type="InterPro" id="IPR044746">
    <property type="entry name" value="ABCC_6TM_D1"/>
</dbReference>
<keyword evidence="4" id="KW-0547">Nucleotide-binding</keyword>
<feature type="domain" description="ABC transporter" evidence="10">
    <location>
        <begin position="592"/>
        <end position="821"/>
    </location>
</feature>
<keyword evidence="5" id="KW-0067">ATP-binding</keyword>
<feature type="transmembrane region" description="Helical" evidence="9">
    <location>
        <begin position="375"/>
        <end position="396"/>
    </location>
</feature>
<dbReference type="Gene3D" id="1.20.1560.10">
    <property type="entry name" value="ABC transporter type 1, transmembrane domain"/>
    <property type="match status" value="2"/>
</dbReference>
<dbReference type="GO" id="GO:0140359">
    <property type="term" value="F:ABC-type transporter activity"/>
    <property type="evidence" value="ECO:0007669"/>
    <property type="project" value="InterPro"/>
</dbReference>
<dbReference type="GO" id="GO:0005524">
    <property type="term" value="F:ATP binding"/>
    <property type="evidence" value="ECO:0007669"/>
    <property type="project" value="UniProtKB-KW"/>
</dbReference>
<dbReference type="GO" id="GO:0016020">
    <property type="term" value="C:membrane"/>
    <property type="evidence" value="ECO:0007669"/>
    <property type="project" value="UniProtKB-SubCell"/>
</dbReference>
<keyword evidence="6 9" id="KW-1133">Transmembrane helix</keyword>
<keyword evidence="3 9" id="KW-0812">Transmembrane</keyword>
<gene>
    <name evidence="12" type="ORF">B0H64DRAFT_330175</name>
</gene>
<feature type="transmembrane region" description="Helical" evidence="9">
    <location>
        <begin position="200"/>
        <end position="219"/>
    </location>
</feature>
<dbReference type="SUPFAM" id="SSF90123">
    <property type="entry name" value="ABC transporter transmembrane region"/>
    <property type="match status" value="2"/>
</dbReference>
<sequence>MDCVAIDNTWGPSAGPACRGGLDFTLTFQESILSLLPTVLLIIAAALQVAFLFGRPRQTANGILFWLKQGLIIALGLLKLAVLMLWALPDTAAPRTKLTLAAAALNFVAVFPLSAVSYFEHVFRVAPSFIIELYLLLTALFDIVRVRTLWLMPPSAHTSLAAAESVALAVKLALVLAEAARKDKLVFPDVKQKYTFEQMAGFYGRSMFFWLGSTLWNGLLHPVSRPLGSSMPGKFLIPVFPRIIIVALTLTQPMLLERMLTFVQGSGYHERVDVGHALIGAFAVLYMLMALFNAWYAHACNKLSLELRSQLIDSCYRQLLKMRLAALDSGKAATLINVDMQHIMEGSKILHDIWASMITVAVAVYLLYLKIQLAFLAPLLCTLVMMVLAGICSAPLGPRQVAWLNATEDRVKSTMFMITGFKEVKMLGLAPDYMQNLQKLRFIEVELGRRFRRILSIIITLSAASTELSILVAFGGFAIISNIYGTPLTFQTLFSALALLRISLDPLFLLIQGTPALVSMFKCLGRVQDLLNEERVLEVDNGPFAISETSSASSFTLKPEERATMDHFQSYFPQDMGLQDISPRYSTMVNLVEILDATFCWKGREDAPALYVMSLAVQPRSFTAVIGPVGSGKSTLLKAILGEIEHISGTRQMRRGLKVAFCDQEPWLLDQSVKENIVGALPFEEEWYARVVEACALGQDITGFAEGDNTGVGSGGSALSGGQKSRVALARAVYSRPDLLLMDDIFSGLDRKSATHIFSAVFSENGLLAKLNCAAVLVTHSTQFLPRFDTILVINNGMIAHRGTYDELLATGGLDDSLLSRVAAPKASASAGDAVEVTSDGKIILKDAPLDKEENQASRAPSEWGVYSYFLKSCGVAGITLFFVLAAILAGERSFETVWLKMWAEDKDASLAYYMGVFTALIVGGVSLLGGICVASITYVVSVGSHTIANRAFDRTGEFSSRNTELLNYSQRAHYMLVSVQVWLKMILDFVVMLLAILVTTLAVTFRSSQSLGFLGLALVNLISLSTSFKYLITFWANLETSIGAVARIRRFNKDVEPEEKFSLPPPHPGWPAQGGIELQHVSASYSPQLPPAVCDINLYIAPGTKVAICGRSGSGKSSLLATLLRCLDLNSGSVIIDGLDVSRISRDSLRKRIMTLPQKSLFIHDSIRANMVMWDEANPSHTPEETDELIETLLRKVGIWDALFTRKPTASTSPSASCDSLLIREIAVTDPSNLSITQISETTEVHPASVQNEKQKKQKKAKKPKKLSPEEEAAAKKKADADAPTTLSSPLNPEERLSIGQQQLFCLARGLFQRGESHIVLMDEFTSSMDHETEMLVREIVARDLKGKTVIEVLHRLEHILDFDLVVVLEQGRVVEAGHPEELLQNESGVLKDLYQSMRG</sequence>